<organism evidence="2">
    <name type="scientific">Solanum chacoense</name>
    <name type="common">Chaco potato</name>
    <dbReference type="NCBI Taxonomy" id="4108"/>
    <lineage>
        <taxon>Eukaryota</taxon>
        <taxon>Viridiplantae</taxon>
        <taxon>Streptophyta</taxon>
        <taxon>Embryophyta</taxon>
        <taxon>Tracheophyta</taxon>
        <taxon>Spermatophyta</taxon>
        <taxon>Magnoliopsida</taxon>
        <taxon>eudicotyledons</taxon>
        <taxon>Gunneridae</taxon>
        <taxon>Pentapetalae</taxon>
        <taxon>asterids</taxon>
        <taxon>lamiids</taxon>
        <taxon>Solanales</taxon>
        <taxon>Solanaceae</taxon>
        <taxon>Solanoideae</taxon>
        <taxon>Solaneae</taxon>
        <taxon>Solanum</taxon>
    </lineage>
</organism>
<evidence type="ECO:0000256" key="1">
    <source>
        <dbReference type="SAM" id="Phobius"/>
    </source>
</evidence>
<feature type="transmembrane region" description="Helical" evidence="1">
    <location>
        <begin position="29"/>
        <end position="47"/>
    </location>
</feature>
<evidence type="ECO:0000313" key="2">
    <source>
        <dbReference type="EMBL" id="JAP13706.1"/>
    </source>
</evidence>
<keyword evidence="1" id="KW-0812">Transmembrane</keyword>
<protein>
    <submittedName>
        <fullName evidence="2">Putative ovule protein</fullName>
    </submittedName>
</protein>
<reference evidence="2" key="1">
    <citation type="submission" date="2015-12" db="EMBL/GenBank/DDBJ databases">
        <title>Gene expression during late stages of embryo sac development: a critical building block for successful pollen-pistil interactions.</title>
        <authorList>
            <person name="Liu Y."/>
            <person name="Joly V."/>
            <person name="Sabar M."/>
            <person name="Matton D.P."/>
        </authorList>
    </citation>
    <scope>NUCLEOTIDE SEQUENCE</scope>
</reference>
<dbReference type="AlphaFoldDB" id="A0A0V0H0N1"/>
<name>A0A0V0H0N1_SOLCH</name>
<accession>A0A0V0H0N1</accession>
<keyword evidence="1" id="KW-0472">Membrane</keyword>
<proteinExistence type="predicted"/>
<dbReference type="EMBL" id="GEDG01027638">
    <property type="protein sequence ID" value="JAP13706.1"/>
    <property type="molecule type" value="Transcribed_RNA"/>
</dbReference>
<keyword evidence="1" id="KW-1133">Transmembrane helix</keyword>
<sequence length="74" mass="8513">MMFTAFLASHYFLVGTVSFVDYSLSFVLAGMFYIYLLLSLRFVVLELRVSRKQPLYLHEVVARSAYNLPSPDPT</sequence>